<proteinExistence type="inferred from homology"/>
<dbReference type="InterPro" id="IPR014001">
    <property type="entry name" value="Helicase_ATP-bd"/>
</dbReference>
<dbReference type="FunFam" id="3.40.50.300:FF:000489">
    <property type="entry name" value="Primosome assembly protein PriA"/>
    <property type="match status" value="1"/>
</dbReference>
<evidence type="ECO:0000256" key="6">
    <source>
        <dbReference type="ARBA" id="ARBA00022806"/>
    </source>
</evidence>
<dbReference type="GO" id="GO:0005524">
    <property type="term" value="F:ATP binding"/>
    <property type="evidence" value="ECO:0007669"/>
    <property type="project" value="UniProtKB-UniRule"/>
</dbReference>
<dbReference type="SMART" id="SM00490">
    <property type="entry name" value="HELICc"/>
    <property type="match status" value="1"/>
</dbReference>
<dbReference type="GO" id="GO:0006302">
    <property type="term" value="P:double-strand break repair"/>
    <property type="evidence" value="ECO:0007669"/>
    <property type="project" value="InterPro"/>
</dbReference>
<evidence type="ECO:0000256" key="2">
    <source>
        <dbReference type="ARBA" id="ARBA00022705"/>
    </source>
</evidence>
<dbReference type="InterPro" id="IPR011545">
    <property type="entry name" value="DEAD/DEAH_box_helicase_dom"/>
</dbReference>
<dbReference type="InterPro" id="IPR041236">
    <property type="entry name" value="PriA_C"/>
</dbReference>
<dbReference type="InterPro" id="IPR001650">
    <property type="entry name" value="Helicase_C-like"/>
</dbReference>
<dbReference type="NCBIfam" id="NF004069">
    <property type="entry name" value="PRK05580.2-1"/>
    <property type="match status" value="1"/>
</dbReference>
<comment type="catalytic activity">
    <reaction evidence="11 12">
        <text>ATP + H2O = ADP + phosphate + H(+)</text>
        <dbReference type="Rhea" id="RHEA:13065"/>
        <dbReference type="ChEBI" id="CHEBI:15377"/>
        <dbReference type="ChEBI" id="CHEBI:15378"/>
        <dbReference type="ChEBI" id="CHEBI:30616"/>
        <dbReference type="ChEBI" id="CHEBI:43474"/>
        <dbReference type="ChEBI" id="CHEBI:456216"/>
        <dbReference type="EC" id="5.6.2.4"/>
    </reaction>
</comment>
<dbReference type="InterPro" id="IPR005259">
    <property type="entry name" value="PriA"/>
</dbReference>
<evidence type="ECO:0000256" key="9">
    <source>
        <dbReference type="ARBA" id="ARBA00023125"/>
    </source>
</evidence>
<evidence type="ECO:0000256" key="4">
    <source>
        <dbReference type="ARBA" id="ARBA00022741"/>
    </source>
</evidence>
<feature type="binding site" evidence="12">
    <location>
        <position position="345"/>
    </location>
    <ligand>
        <name>Zn(2+)</name>
        <dbReference type="ChEBI" id="CHEBI:29105"/>
        <label>2</label>
    </ligand>
</feature>
<dbReference type="InterPro" id="IPR040498">
    <property type="entry name" value="PriA_CRR"/>
</dbReference>
<dbReference type="GO" id="GO:0006269">
    <property type="term" value="P:DNA replication, synthesis of primer"/>
    <property type="evidence" value="ECO:0007669"/>
    <property type="project" value="UniProtKB-KW"/>
</dbReference>
<dbReference type="PANTHER" id="PTHR30580">
    <property type="entry name" value="PRIMOSOMAL PROTEIN N"/>
    <property type="match status" value="1"/>
</dbReference>
<dbReference type="Gene3D" id="3.40.50.300">
    <property type="entry name" value="P-loop containing nucleotide triphosphate hydrolases"/>
    <property type="match status" value="2"/>
</dbReference>
<dbReference type="AlphaFoldDB" id="A0A381EIV5"/>
<feature type="binding site" evidence="12">
    <location>
        <position position="360"/>
    </location>
    <ligand>
        <name>Zn(2+)</name>
        <dbReference type="ChEBI" id="CHEBI:29105"/>
        <label>2</label>
    </ligand>
</feature>
<keyword evidence="9 12" id="KW-0238">DNA-binding</keyword>
<keyword evidence="3 12" id="KW-0479">Metal-binding</keyword>
<dbReference type="GO" id="GO:0008270">
    <property type="term" value="F:zinc ion binding"/>
    <property type="evidence" value="ECO:0007669"/>
    <property type="project" value="UniProtKB-UniRule"/>
</dbReference>
<feature type="binding site" evidence="12">
    <location>
        <position position="336"/>
    </location>
    <ligand>
        <name>Zn(2+)</name>
        <dbReference type="ChEBI" id="CHEBI:29105"/>
        <label>1</label>
    </ligand>
</feature>
<dbReference type="EC" id="5.6.2.4" evidence="12"/>
<evidence type="ECO:0000256" key="11">
    <source>
        <dbReference type="ARBA" id="ARBA00048988"/>
    </source>
</evidence>
<comment type="catalytic activity">
    <reaction evidence="12">
        <text>Couples ATP hydrolysis with the unwinding of duplex DNA by translocating in the 3'-5' direction.</text>
        <dbReference type="EC" id="5.6.2.4"/>
    </reaction>
</comment>
<keyword evidence="8 12" id="KW-0067">ATP-binding</keyword>
<dbReference type="GO" id="GO:0006270">
    <property type="term" value="P:DNA replication initiation"/>
    <property type="evidence" value="ECO:0007669"/>
    <property type="project" value="TreeGrafter"/>
</dbReference>
<dbReference type="Pfam" id="PF00270">
    <property type="entry name" value="DEAD"/>
    <property type="match status" value="1"/>
</dbReference>
<reference evidence="15 16" key="1">
    <citation type="submission" date="2018-06" db="EMBL/GenBank/DDBJ databases">
        <authorList>
            <consortium name="Pathogen Informatics"/>
            <person name="Doyle S."/>
        </authorList>
    </citation>
    <scope>NUCLEOTIDE SEQUENCE [LARGE SCALE GENOMIC DNA]</scope>
    <source>
        <strain evidence="15 16">NCTC12264</strain>
    </source>
</reference>
<dbReference type="GO" id="GO:0006310">
    <property type="term" value="P:DNA recombination"/>
    <property type="evidence" value="ECO:0007669"/>
    <property type="project" value="InterPro"/>
</dbReference>
<evidence type="ECO:0000313" key="16">
    <source>
        <dbReference type="Proteomes" id="UP000254161"/>
    </source>
</evidence>
<dbReference type="PROSITE" id="PS51194">
    <property type="entry name" value="HELICASE_CTER"/>
    <property type="match status" value="1"/>
</dbReference>
<feature type="binding site" evidence="12">
    <location>
        <position position="376"/>
    </location>
    <ligand>
        <name>Zn(2+)</name>
        <dbReference type="ChEBI" id="CHEBI:29105"/>
        <label>1</label>
    </ligand>
</feature>
<comment type="function">
    <text evidence="12">Initiates the restart of stalled replication forks, which reloads the replicative helicase on sites other than the origin of replication. Recognizes and binds to abandoned replication forks and remodels them to uncover a helicase loading site. Promotes assembly of the primosome at these replication forks.</text>
</comment>
<dbReference type="Pfam" id="PF18319">
    <property type="entry name" value="Zn_ribbon_PriA"/>
    <property type="match status" value="1"/>
</dbReference>
<comment type="subunit">
    <text evidence="12">Component of the replication restart primosome.</text>
</comment>
<feature type="binding site" evidence="12">
    <location>
        <position position="342"/>
    </location>
    <ligand>
        <name>Zn(2+)</name>
        <dbReference type="ChEBI" id="CHEBI:29105"/>
        <label>2</label>
    </ligand>
</feature>
<keyword evidence="4 12" id="KW-0547">Nucleotide-binding</keyword>
<sequence length="612" mass="70361">MKYYELAIKGLYLDNLIFQSESEISPLSEVIVDLKTRKNCKAIVLKQCEKPNFTTKNIKEITPLSLSKEQFILAEFISYYHSTKLGFVLSLFESSKPYQCEIFKTQNAPILSPKQEKALNFLKQEQNALLFADTGSGKTEIYIALIKESLEKGQQVLLLMPEISLTPQMQKRLSLYFGEDFFMWHSKISKKKKKESLEKFNEGKALLIAGARSALFLPFRNLGLIIVDEEHDHSYKASNKPYYNARDLALFLGVKLNIKVVLGSATPSLTSFYKQKHFRLKGTFFESKKHFLYDESDLSLTPMLLNELEKSLNNHKQAIIFLPNRANFRQILCKDCGSSIRCPFCSIAMSLHKKKKILKCHYCNFSTIINFSCPNCNGTMLEAKKMGTSELCELLQNTFSKAKIAKFDRDEITSVKKLNALLKDFNDHQIDILVGTSMLAKGHDYHSVDLSVIMGLDEFLMRPSFRATEECLALAMQVAGRAGRKGEARVLLQSKNKAFFERYIDNYDAFLQDELEFRKELYPPFKRLLRLIIEDESETKARRLCESLALEFKKLKSVELVGYGACAIEMLHLKFRFYILLRSHTHKNLIKIQEYALNFPTISVDIDPIDFS</sequence>
<comment type="similarity">
    <text evidence="12">Belongs to the helicase family. PriA subfamily.</text>
</comment>
<evidence type="ECO:0000256" key="3">
    <source>
        <dbReference type="ARBA" id="ARBA00022723"/>
    </source>
</evidence>
<feature type="binding site" evidence="12">
    <location>
        <position position="363"/>
    </location>
    <ligand>
        <name>Zn(2+)</name>
        <dbReference type="ChEBI" id="CHEBI:29105"/>
        <label>2</label>
    </ligand>
</feature>
<keyword evidence="7 12" id="KW-0862">Zinc</keyword>
<dbReference type="HAMAP" id="MF_00983">
    <property type="entry name" value="PriA"/>
    <property type="match status" value="1"/>
</dbReference>
<comment type="cofactor">
    <cofactor evidence="12">
        <name>Zn(2+)</name>
        <dbReference type="ChEBI" id="CHEBI:29105"/>
    </cofactor>
    <text evidence="12">Binds 2 zinc ions per subunit.</text>
</comment>
<evidence type="ECO:0000256" key="8">
    <source>
        <dbReference type="ARBA" id="ARBA00022840"/>
    </source>
</evidence>
<evidence type="ECO:0000256" key="10">
    <source>
        <dbReference type="ARBA" id="ARBA00023235"/>
    </source>
</evidence>
<dbReference type="RefSeq" id="WP_115630262.1">
    <property type="nucleotide sequence ID" value="NZ_JANKIR010000001.1"/>
</dbReference>
<dbReference type="EMBL" id="UFUZ01000001">
    <property type="protein sequence ID" value="SUX26948.1"/>
    <property type="molecule type" value="Genomic_DNA"/>
</dbReference>
<evidence type="ECO:0000256" key="12">
    <source>
        <dbReference type="HAMAP-Rule" id="MF_00983"/>
    </source>
</evidence>
<keyword evidence="1 12" id="KW-0639">Primosome</keyword>
<dbReference type="SMART" id="SM00487">
    <property type="entry name" value="DEXDc"/>
    <property type="match status" value="1"/>
</dbReference>
<dbReference type="GO" id="GO:0043138">
    <property type="term" value="F:3'-5' DNA helicase activity"/>
    <property type="evidence" value="ECO:0007669"/>
    <property type="project" value="UniProtKB-EC"/>
</dbReference>
<keyword evidence="6 12" id="KW-0347">Helicase</keyword>
<dbReference type="SUPFAM" id="SSF52540">
    <property type="entry name" value="P-loop containing nucleoside triphosphate hydrolases"/>
    <property type="match status" value="2"/>
</dbReference>
<evidence type="ECO:0000259" key="13">
    <source>
        <dbReference type="PROSITE" id="PS51192"/>
    </source>
</evidence>
<dbReference type="PANTHER" id="PTHR30580:SF0">
    <property type="entry name" value="PRIMOSOMAL PROTEIN N"/>
    <property type="match status" value="1"/>
</dbReference>
<dbReference type="GO" id="GO:1990077">
    <property type="term" value="C:primosome complex"/>
    <property type="evidence" value="ECO:0007669"/>
    <property type="project" value="UniProtKB-UniRule"/>
</dbReference>
<dbReference type="Pfam" id="PF18074">
    <property type="entry name" value="PriA_C"/>
    <property type="match status" value="1"/>
</dbReference>
<keyword evidence="10 12" id="KW-0413">Isomerase</keyword>
<evidence type="ECO:0000256" key="1">
    <source>
        <dbReference type="ARBA" id="ARBA00022515"/>
    </source>
</evidence>
<dbReference type="GO" id="GO:0016887">
    <property type="term" value="F:ATP hydrolysis activity"/>
    <property type="evidence" value="ECO:0007669"/>
    <property type="project" value="RHEA"/>
</dbReference>
<organism evidence="15 16">
    <name type="scientific">Campylobacter upsaliensis</name>
    <dbReference type="NCBI Taxonomy" id="28080"/>
    <lineage>
        <taxon>Bacteria</taxon>
        <taxon>Pseudomonadati</taxon>
        <taxon>Campylobacterota</taxon>
        <taxon>Epsilonproteobacteria</taxon>
        <taxon>Campylobacterales</taxon>
        <taxon>Campylobacteraceae</taxon>
        <taxon>Campylobacter</taxon>
    </lineage>
</organism>
<keyword evidence="2 12" id="KW-0235">DNA replication</keyword>
<evidence type="ECO:0000259" key="14">
    <source>
        <dbReference type="PROSITE" id="PS51194"/>
    </source>
</evidence>
<feature type="binding site" evidence="12">
    <location>
        <position position="333"/>
    </location>
    <ligand>
        <name>Zn(2+)</name>
        <dbReference type="ChEBI" id="CHEBI:29105"/>
        <label>1</label>
    </ligand>
</feature>
<gene>
    <name evidence="12 15" type="primary">priA</name>
    <name evidence="15" type="ORF">NCTC12264_01183</name>
</gene>
<dbReference type="GO" id="GO:0003677">
    <property type="term" value="F:DNA binding"/>
    <property type="evidence" value="ECO:0007669"/>
    <property type="project" value="UniProtKB-UniRule"/>
</dbReference>
<feature type="binding site" evidence="12">
    <location>
        <position position="373"/>
    </location>
    <ligand>
        <name>Zn(2+)</name>
        <dbReference type="ChEBI" id="CHEBI:29105"/>
        <label>1</label>
    </ligand>
</feature>
<dbReference type="InterPro" id="IPR027417">
    <property type="entry name" value="P-loop_NTPase"/>
</dbReference>
<dbReference type="PROSITE" id="PS51192">
    <property type="entry name" value="HELICASE_ATP_BIND_1"/>
    <property type="match status" value="1"/>
</dbReference>
<dbReference type="Proteomes" id="UP000254161">
    <property type="component" value="Unassembled WGS sequence"/>
</dbReference>
<feature type="domain" description="Helicase C-terminal" evidence="14">
    <location>
        <begin position="357"/>
        <end position="545"/>
    </location>
</feature>
<feature type="domain" description="Helicase ATP-binding" evidence="13">
    <location>
        <begin position="119"/>
        <end position="285"/>
    </location>
</feature>
<name>A0A381EIV5_CAMUP</name>
<evidence type="ECO:0000256" key="5">
    <source>
        <dbReference type="ARBA" id="ARBA00022801"/>
    </source>
</evidence>
<keyword evidence="5 12" id="KW-0378">Hydrolase</keyword>
<protein>
    <recommendedName>
        <fullName evidence="12">Replication restart protein PriA</fullName>
    </recommendedName>
    <alternativeName>
        <fullName evidence="12">ATP-dependent DNA helicase PriA</fullName>
        <ecNumber evidence="12">5.6.2.4</ecNumber>
    </alternativeName>
    <alternativeName>
        <fullName evidence="12">DNA 3'-5' helicase PriA</fullName>
    </alternativeName>
</protein>
<dbReference type="NCBIfam" id="TIGR00595">
    <property type="entry name" value="priA"/>
    <property type="match status" value="1"/>
</dbReference>
<evidence type="ECO:0000256" key="7">
    <source>
        <dbReference type="ARBA" id="ARBA00022833"/>
    </source>
</evidence>
<evidence type="ECO:0000313" key="15">
    <source>
        <dbReference type="EMBL" id="SUX26948.1"/>
    </source>
</evidence>
<dbReference type="Pfam" id="PF00271">
    <property type="entry name" value="Helicase_C"/>
    <property type="match status" value="1"/>
</dbReference>
<accession>A0A381EIV5</accession>